<keyword evidence="2" id="KW-1185">Reference proteome</keyword>
<evidence type="ECO:0000313" key="2">
    <source>
        <dbReference type="Proteomes" id="UP001359559"/>
    </source>
</evidence>
<dbReference type="EMBL" id="JAYKXN010000004">
    <property type="protein sequence ID" value="KAK7294381.1"/>
    <property type="molecule type" value="Genomic_DNA"/>
</dbReference>
<accession>A0AAN9PDM2</accession>
<evidence type="ECO:0000313" key="1">
    <source>
        <dbReference type="EMBL" id="KAK7294381.1"/>
    </source>
</evidence>
<dbReference type="AlphaFoldDB" id="A0AAN9PDM2"/>
<name>A0AAN9PDM2_CLITE</name>
<gene>
    <name evidence="1" type="ORF">RJT34_17270</name>
</gene>
<organism evidence="1 2">
    <name type="scientific">Clitoria ternatea</name>
    <name type="common">Butterfly pea</name>
    <dbReference type="NCBI Taxonomy" id="43366"/>
    <lineage>
        <taxon>Eukaryota</taxon>
        <taxon>Viridiplantae</taxon>
        <taxon>Streptophyta</taxon>
        <taxon>Embryophyta</taxon>
        <taxon>Tracheophyta</taxon>
        <taxon>Spermatophyta</taxon>
        <taxon>Magnoliopsida</taxon>
        <taxon>eudicotyledons</taxon>
        <taxon>Gunneridae</taxon>
        <taxon>Pentapetalae</taxon>
        <taxon>rosids</taxon>
        <taxon>fabids</taxon>
        <taxon>Fabales</taxon>
        <taxon>Fabaceae</taxon>
        <taxon>Papilionoideae</taxon>
        <taxon>50 kb inversion clade</taxon>
        <taxon>NPAAA clade</taxon>
        <taxon>indigoferoid/millettioid clade</taxon>
        <taxon>Phaseoleae</taxon>
        <taxon>Clitoria</taxon>
    </lineage>
</organism>
<proteinExistence type="predicted"/>
<comment type="caution">
    <text evidence="1">The sequence shown here is derived from an EMBL/GenBank/DDBJ whole genome shotgun (WGS) entry which is preliminary data.</text>
</comment>
<reference evidence="1 2" key="1">
    <citation type="submission" date="2024-01" db="EMBL/GenBank/DDBJ databases">
        <title>The genomes of 5 underutilized Papilionoideae crops provide insights into root nodulation and disease resistance.</title>
        <authorList>
            <person name="Yuan L."/>
        </authorList>
    </citation>
    <scope>NUCLEOTIDE SEQUENCE [LARGE SCALE GENOMIC DNA]</scope>
    <source>
        <strain evidence="1">LY-2023</strain>
        <tissue evidence="1">Leaf</tissue>
    </source>
</reference>
<dbReference type="Proteomes" id="UP001359559">
    <property type="component" value="Unassembled WGS sequence"/>
</dbReference>
<protein>
    <submittedName>
        <fullName evidence="1">Uncharacterized protein</fullName>
    </submittedName>
</protein>
<sequence>MAPKVASPFINPVKKEKALITSRFFNQLGCYYEKLTRDSRKFIVRHEKTIESRVQNKPYVVGVNLIANAIDYKAEEVVFTKGWEVVVGTDMVNEALYINL</sequence>